<dbReference type="EMBL" id="CM003529">
    <property type="protein sequence ID" value="RCV10950.1"/>
    <property type="molecule type" value="Genomic_DNA"/>
</dbReference>
<dbReference type="AlphaFoldDB" id="A0A368Q156"/>
<reference evidence="1" key="1">
    <citation type="journal article" date="2012" name="Nat. Biotechnol.">
        <title>Reference genome sequence of the model plant Setaria.</title>
        <authorList>
            <person name="Bennetzen J.L."/>
            <person name="Schmutz J."/>
            <person name="Wang H."/>
            <person name="Percifield R."/>
            <person name="Hawkins J."/>
            <person name="Pontaroli A.C."/>
            <person name="Estep M."/>
            <person name="Feng L."/>
            <person name="Vaughn J.N."/>
            <person name="Grimwood J."/>
            <person name="Jenkins J."/>
            <person name="Barry K."/>
            <person name="Lindquist E."/>
            <person name="Hellsten U."/>
            <person name="Deshpande S."/>
            <person name="Wang X."/>
            <person name="Wu X."/>
            <person name="Mitros T."/>
            <person name="Triplett J."/>
            <person name="Yang X."/>
            <person name="Ye C.Y."/>
            <person name="Mauro-Herrera M."/>
            <person name="Wang L."/>
            <person name="Li P."/>
            <person name="Sharma M."/>
            <person name="Sharma R."/>
            <person name="Ronald P.C."/>
            <person name="Panaud O."/>
            <person name="Kellogg E.A."/>
            <person name="Brutnell T.P."/>
            <person name="Doust A.N."/>
            <person name="Tuskan G.A."/>
            <person name="Rokhsar D."/>
            <person name="Devos K.M."/>
        </authorList>
    </citation>
    <scope>NUCLEOTIDE SEQUENCE [LARGE SCALE GENOMIC DNA]</scope>
    <source>
        <strain evidence="1">Yugu1</strain>
    </source>
</reference>
<sequence length="116" mass="12769">MRCYIGVFIYCRAFKFSSYADSLERDHSVADLRSVVALSAVIPSAAPSAATPRPPHACNTDVLLCLSLSARTLLVNACEEGKSEMTEAFLMSKLYFNDKEVAAKEFLSVCLFICIF</sequence>
<accession>A0A368Q156</accession>
<organism evidence="1">
    <name type="scientific">Setaria italica</name>
    <name type="common">Foxtail millet</name>
    <name type="synonym">Panicum italicum</name>
    <dbReference type="NCBI Taxonomy" id="4555"/>
    <lineage>
        <taxon>Eukaryota</taxon>
        <taxon>Viridiplantae</taxon>
        <taxon>Streptophyta</taxon>
        <taxon>Embryophyta</taxon>
        <taxon>Tracheophyta</taxon>
        <taxon>Spermatophyta</taxon>
        <taxon>Magnoliopsida</taxon>
        <taxon>Liliopsida</taxon>
        <taxon>Poales</taxon>
        <taxon>Poaceae</taxon>
        <taxon>PACMAD clade</taxon>
        <taxon>Panicoideae</taxon>
        <taxon>Panicodae</taxon>
        <taxon>Paniceae</taxon>
        <taxon>Cenchrinae</taxon>
        <taxon>Setaria</taxon>
    </lineage>
</organism>
<evidence type="ECO:0000313" key="1">
    <source>
        <dbReference type="EMBL" id="RCV10950.1"/>
    </source>
</evidence>
<reference evidence="1" key="2">
    <citation type="submission" date="2015-07" db="EMBL/GenBank/DDBJ databases">
        <authorList>
            <person name="Noorani M."/>
        </authorList>
    </citation>
    <scope>NUCLEOTIDE SEQUENCE</scope>
    <source>
        <strain evidence="1">Yugu1</strain>
    </source>
</reference>
<proteinExistence type="predicted"/>
<gene>
    <name evidence="1" type="ORF">SETIT_2G149100v2</name>
</gene>
<protein>
    <submittedName>
        <fullName evidence="1">Uncharacterized protein</fullName>
    </submittedName>
</protein>
<name>A0A368Q156_SETIT</name>